<accession>A0ABW4ZW19</accession>
<feature type="transmembrane region" description="Helical" evidence="1">
    <location>
        <begin position="62"/>
        <end position="82"/>
    </location>
</feature>
<evidence type="ECO:0000313" key="2">
    <source>
        <dbReference type="EMBL" id="MFD2169400.1"/>
    </source>
</evidence>
<gene>
    <name evidence="2" type="ORF">ACFSOY_05245</name>
</gene>
<dbReference type="RefSeq" id="WP_386044525.1">
    <property type="nucleotide sequence ID" value="NZ_JBHUIO010000005.1"/>
</dbReference>
<feature type="transmembrane region" description="Helical" evidence="1">
    <location>
        <begin position="34"/>
        <end position="55"/>
    </location>
</feature>
<dbReference type="InterPro" id="IPR019649">
    <property type="entry name" value="DUF2512"/>
</dbReference>
<reference evidence="3" key="1">
    <citation type="journal article" date="2019" name="Int. J. Syst. Evol. Microbiol.">
        <title>The Global Catalogue of Microorganisms (GCM) 10K type strain sequencing project: providing services to taxonomists for standard genome sequencing and annotation.</title>
        <authorList>
            <consortium name="The Broad Institute Genomics Platform"/>
            <consortium name="The Broad Institute Genome Sequencing Center for Infectious Disease"/>
            <person name="Wu L."/>
            <person name="Ma J."/>
        </authorList>
    </citation>
    <scope>NUCLEOTIDE SEQUENCE [LARGE SCALE GENOMIC DNA]</scope>
    <source>
        <strain evidence="3">CGMCC 1.13574</strain>
    </source>
</reference>
<dbReference type="Proteomes" id="UP001597343">
    <property type="component" value="Unassembled WGS sequence"/>
</dbReference>
<evidence type="ECO:0000256" key="1">
    <source>
        <dbReference type="SAM" id="Phobius"/>
    </source>
</evidence>
<keyword evidence="3" id="KW-1185">Reference proteome</keyword>
<keyword evidence="1" id="KW-0812">Transmembrane</keyword>
<dbReference type="Pfam" id="PF10710">
    <property type="entry name" value="DUF2512"/>
    <property type="match status" value="1"/>
</dbReference>
<sequence length="120" mass="13242">MNSHLLAFAVKLVSTVAAIAFIALFFPLWGTMNFFHSLILGLIVAVIGYVSDLIIPRVINQIVAVAFDLVVTTLVIYAGNYFLPGMSVSWTFAWFVGILVAGIEIFYHFQFVKKANEPIG</sequence>
<name>A0ABW4ZW19_9BACL</name>
<keyword evidence="1" id="KW-0472">Membrane</keyword>
<dbReference type="EMBL" id="JBHUIO010000005">
    <property type="protein sequence ID" value="MFD2169400.1"/>
    <property type="molecule type" value="Genomic_DNA"/>
</dbReference>
<keyword evidence="1" id="KW-1133">Transmembrane helix</keyword>
<comment type="caution">
    <text evidence="2">The sequence shown here is derived from an EMBL/GenBank/DDBJ whole genome shotgun (WGS) entry which is preliminary data.</text>
</comment>
<feature type="transmembrane region" description="Helical" evidence="1">
    <location>
        <begin position="88"/>
        <end position="107"/>
    </location>
</feature>
<protein>
    <submittedName>
        <fullName evidence="2">DUF2512 family protein</fullName>
    </submittedName>
</protein>
<proteinExistence type="predicted"/>
<evidence type="ECO:0000313" key="3">
    <source>
        <dbReference type="Proteomes" id="UP001597343"/>
    </source>
</evidence>
<feature type="transmembrane region" description="Helical" evidence="1">
    <location>
        <begin position="5"/>
        <end position="28"/>
    </location>
</feature>
<organism evidence="2 3">
    <name type="scientific">Tumebacillus lipolyticus</name>
    <dbReference type="NCBI Taxonomy" id="1280370"/>
    <lineage>
        <taxon>Bacteria</taxon>
        <taxon>Bacillati</taxon>
        <taxon>Bacillota</taxon>
        <taxon>Bacilli</taxon>
        <taxon>Bacillales</taxon>
        <taxon>Alicyclobacillaceae</taxon>
        <taxon>Tumebacillus</taxon>
    </lineage>
</organism>